<sequence>MPPTDVVPPEYDDELLFDTTPTPFQLPPIDSERPSDPLLDDSPAYEPSAPVHAPPEPSTPVHAPPGYTGPLQFIFTSQDVLNSPVIQVHSSKQVYTVQSSALASITSIKNEDGGPVADIIWSADAEPQLNLDFKGKTVPLKNFMYRSKKSDVLFEVRYFHHTFEVYKAGPALGIRFIKTKTMLAGIRDPYKNVELVIAPEGMEDGAVLPASVIIAVLLKSGKSLGKNFEQRNVKDKVWGGLDYMFRAVGRDTVLDMGPSAGVGRDYHPNRK</sequence>
<dbReference type="AlphaFoldDB" id="A0A167I567"/>
<gene>
    <name evidence="2" type="ORF">CALVIDRAFT_557686</name>
</gene>
<feature type="region of interest" description="Disordered" evidence="1">
    <location>
        <begin position="1"/>
        <end position="65"/>
    </location>
</feature>
<accession>A0A167I567</accession>
<protein>
    <submittedName>
        <fullName evidence="2">Uncharacterized protein</fullName>
    </submittedName>
</protein>
<dbReference type="Proteomes" id="UP000076738">
    <property type="component" value="Unassembled WGS sequence"/>
</dbReference>
<name>A0A167I567_CALVF</name>
<evidence type="ECO:0000313" key="3">
    <source>
        <dbReference type="Proteomes" id="UP000076738"/>
    </source>
</evidence>
<keyword evidence="3" id="KW-1185">Reference proteome</keyword>
<organism evidence="2 3">
    <name type="scientific">Calocera viscosa (strain TUFC12733)</name>
    <dbReference type="NCBI Taxonomy" id="1330018"/>
    <lineage>
        <taxon>Eukaryota</taxon>
        <taxon>Fungi</taxon>
        <taxon>Dikarya</taxon>
        <taxon>Basidiomycota</taxon>
        <taxon>Agaricomycotina</taxon>
        <taxon>Dacrymycetes</taxon>
        <taxon>Dacrymycetales</taxon>
        <taxon>Dacrymycetaceae</taxon>
        <taxon>Calocera</taxon>
    </lineage>
</organism>
<reference evidence="2 3" key="1">
    <citation type="journal article" date="2016" name="Mol. Biol. Evol.">
        <title>Comparative Genomics of Early-Diverging Mushroom-Forming Fungi Provides Insights into the Origins of Lignocellulose Decay Capabilities.</title>
        <authorList>
            <person name="Nagy L.G."/>
            <person name="Riley R."/>
            <person name="Tritt A."/>
            <person name="Adam C."/>
            <person name="Daum C."/>
            <person name="Floudas D."/>
            <person name="Sun H."/>
            <person name="Yadav J.S."/>
            <person name="Pangilinan J."/>
            <person name="Larsson K.H."/>
            <person name="Matsuura K."/>
            <person name="Barry K."/>
            <person name="Labutti K."/>
            <person name="Kuo R."/>
            <person name="Ohm R.A."/>
            <person name="Bhattacharya S.S."/>
            <person name="Shirouzu T."/>
            <person name="Yoshinaga Y."/>
            <person name="Martin F.M."/>
            <person name="Grigoriev I.V."/>
            <person name="Hibbett D.S."/>
        </authorList>
    </citation>
    <scope>NUCLEOTIDE SEQUENCE [LARGE SCALE GENOMIC DNA]</scope>
    <source>
        <strain evidence="2 3">TUFC12733</strain>
    </source>
</reference>
<proteinExistence type="predicted"/>
<evidence type="ECO:0000256" key="1">
    <source>
        <dbReference type="SAM" id="MobiDB-lite"/>
    </source>
</evidence>
<evidence type="ECO:0000313" key="2">
    <source>
        <dbReference type="EMBL" id="KZO92312.1"/>
    </source>
</evidence>
<dbReference type="OrthoDB" id="10421573at2759"/>
<dbReference type="EMBL" id="KV417312">
    <property type="protein sequence ID" value="KZO92312.1"/>
    <property type="molecule type" value="Genomic_DNA"/>
</dbReference>